<feature type="region of interest" description="Disordered" evidence="1">
    <location>
        <begin position="37"/>
        <end position="74"/>
    </location>
</feature>
<proteinExistence type="predicted"/>
<protein>
    <submittedName>
        <fullName evidence="2">Uncharacterized protein</fullName>
    </submittedName>
</protein>
<reference evidence="2 3" key="1">
    <citation type="journal article" date="2016" name="Nat. Commun.">
        <title>Ectomycorrhizal ecology is imprinted in the genome of the dominant symbiotic fungus Cenococcum geophilum.</title>
        <authorList>
            <consortium name="DOE Joint Genome Institute"/>
            <person name="Peter M."/>
            <person name="Kohler A."/>
            <person name="Ohm R.A."/>
            <person name="Kuo A."/>
            <person name="Krutzmann J."/>
            <person name="Morin E."/>
            <person name="Arend M."/>
            <person name="Barry K.W."/>
            <person name="Binder M."/>
            <person name="Choi C."/>
            <person name="Clum A."/>
            <person name="Copeland A."/>
            <person name="Grisel N."/>
            <person name="Haridas S."/>
            <person name="Kipfer T."/>
            <person name="LaButti K."/>
            <person name="Lindquist E."/>
            <person name="Lipzen A."/>
            <person name="Maire R."/>
            <person name="Meier B."/>
            <person name="Mihaltcheva S."/>
            <person name="Molinier V."/>
            <person name="Murat C."/>
            <person name="Poggeler S."/>
            <person name="Quandt C.A."/>
            <person name="Sperisen C."/>
            <person name="Tritt A."/>
            <person name="Tisserant E."/>
            <person name="Crous P.W."/>
            <person name="Henrissat B."/>
            <person name="Nehls U."/>
            <person name="Egli S."/>
            <person name="Spatafora J.W."/>
            <person name="Grigoriev I.V."/>
            <person name="Martin F.M."/>
        </authorList>
    </citation>
    <scope>NUCLEOTIDE SEQUENCE [LARGE SCALE GENOMIC DNA]</scope>
    <source>
        <strain evidence="2 3">CBS 459.81</strain>
    </source>
</reference>
<keyword evidence="3" id="KW-1185">Reference proteome</keyword>
<dbReference type="Proteomes" id="UP000250266">
    <property type="component" value="Unassembled WGS sequence"/>
</dbReference>
<evidence type="ECO:0000313" key="3">
    <source>
        <dbReference type="Proteomes" id="UP000250266"/>
    </source>
</evidence>
<name>A0A8E2E9T0_9PEZI</name>
<evidence type="ECO:0000256" key="1">
    <source>
        <dbReference type="SAM" id="MobiDB-lite"/>
    </source>
</evidence>
<organism evidence="2 3">
    <name type="scientific">Lepidopterella palustris CBS 459.81</name>
    <dbReference type="NCBI Taxonomy" id="1314670"/>
    <lineage>
        <taxon>Eukaryota</taxon>
        <taxon>Fungi</taxon>
        <taxon>Dikarya</taxon>
        <taxon>Ascomycota</taxon>
        <taxon>Pezizomycotina</taxon>
        <taxon>Dothideomycetes</taxon>
        <taxon>Pleosporomycetidae</taxon>
        <taxon>Mytilinidiales</taxon>
        <taxon>Argynnaceae</taxon>
        <taxon>Lepidopterella</taxon>
    </lineage>
</organism>
<evidence type="ECO:0000313" key="2">
    <source>
        <dbReference type="EMBL" id="OCK80047.1"/>
    </source>
</evidence>
<gene>
    <name evidence="2" type="ORF">K432DRAFT_382552</name>
</gene>
<feature type="compositionally biased region" description="Basic and acidic residues" evidence="1">
    <location>
        <begin position="43"/>
        <end position="52"/>
    </location>
</feature>
<dbReference type="EMBL" id="KV744976">
    <property type="protein sequence ID" value="OCK80047.1"/>
    <property type="molecule type" value="Genomic_DNA"/>
</dbReference>
<dbReference type="AlphaFoldDB" id="A0A8E2E9T0"/>
<dbReference type="OrthoDB" id="9972196at2759"/>
<accession>A0A8E2E9T0</accession>
<sequence length="200" mass="22349">MLYTASYSENVFSDTDAEVSHYAPLSSHQPRWMNEVAKPAQVRKKEAPDKTSAKAQPTLLPSGRTGQPSRSVADRIKHPRLYGAIYMLRGWARRKISKKPPSSSSAYFGEIQLLFLQYDSSSDKKPSSIPSNLSSLKPSTGSLHGELVNPHYLPKLCPEAAKEDVFDRRSVLSSRPCYRCISYMDSGGIKPVFWTNYCGE</sequence>